<comment type="similarity">
    <text evidence="1">Belongs to the ROK (NagC/XylR) family.</text>
</comment>
<evidence type="ECO:0000313" key="2">
    <source>
        <dbReference type="EMBL" id="TDD40976.1"/>
    </source>
</evidence>
<dbReference type="InterPro" id="IPR000600">
    <property type="entry name" value="ROK"/>
</dbReference>
<dbReference type="AlphaFoldDB" id="A0A4R4Y9B2"/>
<dbReference type="InterPro" id="IPR036390">
    <property type="entry name" value="WH_DNA-bd_sf"/>
</dbReference>
<dbReference type="OrthoDB" id="3534172at2"/>
<dbReference type="PANTHER" id="PTHR18964">
    <property type="entry name" value="ROK (REPRESSOR, ORF, KINASE) FAMILY"/>
    <property type="match status" value="1"/>
</dbReference>
<dbReference type="Proteomes" id="UP000294947">
    <property type="component" value="Unassembled WGS sequence"/>
</dbReference>
<dbReference type="Gene3D" id="1.10.10.10">
    <property type="entry name" value="Winged helix-like DNA-binding domain superfamily/Winged helix DNA-binding domain"/>
    <property type="match status" value="1"/>
</dbReference>
<comment type="caution">
    <text evidence="2">The sequence shown here is derived from an EMBL/GenBank/DDBJ whole genome shotgun (WGS) entry which is preliminary data.</text>
</comment>
<sequence>MPRSTPVTLPTRGRHDGLILTLLRSGEALSRSAISEITGLSPTTVTKAVTPLISKGYIKESSAEAESRIGRPAIGLRLVPEAVEVCGIQIGVGTARAGLVDALGRTHDVRTWTFDPSAPAEAVMKQIAERVREDLLPLAASELIGIGIGAAGAVDTTNRVNLMSVNLGWNDVPMATISEETCGLPTVVEHNVRAMALAENRFGHGARSIAFVYVKTGVGLGLVLHDEPFLCGEHGVSELGHIQVVSDGEPCACGAHGCLETIVAEPALRRNLSQLGVNDPGELLNALENAATTDKDAADLRDSVLRHLSTGLAAVANLLNPTLIVVGGLLAEAPEPFLRDLTERTRERAFPLLRDSLSLKRTSFDAPGVVGAAASAFESFYYGPPPSELPAGRGRSAPRLG</sequence>
<dbReference type="PANTHER" id="PTHR18964:SF149">
    <property type="entry name" value="BIFUNCTIONAL UDP-N-ACETYLGLUCOSAMINE 2-EPIMERASE_N-ACETYLMANNOSAMINE KINASE"/>
    <property type="match status" value="1"/>
</dbReference>
<dbReference type="InterPro" id="IPR043129">
    <property type="entry name" value="ATPase_NBD"/>
</dbReference>
<accession>A0A4R4Y9B2</accession>
<evidence type="ECO:0000256" key="1">
    <source>
        <dbReference type="ARBA" id="ARBA00006479"/>
    </source>
</evidence>
<gene>
    <name evidence="2" type="ORF">E1288_34070</name>
</gene>
<keyword evidence="3" id="KW-1185">Reference proteome</keyword>
<evidence type="ECO:0000313" key="3">
    <source>
        <dbReference type="Proteomes" id="UP000294947"/>
    </source>
</evidence>
<dbReference type="Gene3D" id="3.30.420.40">
    <property type="match status" value="2"/>
</dbReference>
<proteinExistence type="inferred from homology"/>
<dbReference type="InterPro" id="IPR036388">
    <property type="entry name" value="WH-like_DNA-bd_sf"/>
</dbReference>
<dbReference type="Pfam" id="PF13412">
    <property type="entry name" value="HTH_24"/>
    <property type="match status" value="1"/>
</dbReference>
<dbReference type="SUPFAM" id="SSF53067">
    <property type="entry name" value="Actin-like ATPase domain"/>
    <property type="match status" value="1"/>
</dbReference>
<dbReference type="Pfam" id="PF00480">
    <property type="entry name" value="ROK"/>
    <property type="match status" value="1"/>
</dbReference>
<name>A0A4R4Y9B2_9PSEU</name>
<protein>
    <submittedName>
        <fullName evidence="2">ROK family transcriptional regulator</fullName>
    </submittedName>
</protein>
<dbReference type="SUPFAM" id="SSF46785">
    <property type="entry name" value="Winged helix' DNA-binding domain"/>
    <property type="match status" value="1"/>
</dbReference>
<reference evidence="2 3" key="1">
    <citation type="submission" date="2019-03" db="EMBL/GenBank/DDBJ databases">
        <title>Draft genome sequences of novel Actinobacteria.</title>
        <authorList>
            <person name="Sahin N."/>
            <person name="Ay H."/>
            <person name="Saygin H."/>
        </authorList>
    </citation>
    <scope>NUCLEOTIDE SEQUENCE [LARGE SCALE GENOMIC DNA]</scope>
    <source>
        <strain evidence="2 3">7K502</strain>
    </source>
</reference>
<dbReference type="EMBL" id="SMKW01000064">
    <property type="protein sequence ID" value="TDD40976.1"/>
    <property type="molecule type" value="Genomic_DNA"/>
</dbReference>
<organism evidence="2 3">
    <name type="scientific">Saccharopolyspora elongata</name>
    <dbReference type="NCBI Taxonomy" id="2530387"/>
    <lineage>
        <taxon>Bacteria</taxon>
        <taxon>Bacillati</taxon>
        <taxon>Actinomycetota</taxon>
        <taxon>Actinomycetes</taxon>
        <taxon>Pseudonocardiales</taxon>
        <taxon>Pseudonocardiaceae</taxon>
        <taxon>Saccharopolyspora</taxon>
    </lineage>
</organism>